<evidence type="ECO:0000313" key="9">
    <source>
        <dbReference type="Proteomes" id="UP000466345"/>
    </source>
</evidence>
<dbReference type="Gene3D" id="2.40.128.630">
    <property type="match status" value="1"/>
</dbReference>
<dbReference type="InterPro" id="IPR002372">
    <property type="entry name" value="PQQ_rpt_dom"/>
</dbReference>
<dbReference type="OrthoDB" id="155383at2"/>
<gene>
    <name evidence="8" type="primary">bamB_1</name>
    <name evidence="8" type="ORF">SRB5_25970</name>
</gene>
<dbReference type="PANTHER" id="PTHR43289">
    <property type="entry name" value="MITOGEN-ACTIVATED PROTEIN KINASE KINASE KINASE 20-RELATED"/>
    <property type="match status" value="1"/>
</dbReference>
<keyword evidence="3" id="KW-0418">Kinase</keyword>
<evidence type="ECO:0000256" key="2">
    <source>
        <dbReference type="ARBA" id="ARBA00022741"/>
    </source>
</evidence>
<sequence>MRPLEPGDPRRLGEYELSGRLGAGGMGVVYFGRSPGGRPVAVKAVRGEYGVDGRYRERFRREVAAAREVNGAFTAAVLDTGDDGIPWLAMEYLPGLSLAEAVESYGPLPESAVRLLACAVAEALADIHRVGLTHRDLKPGNIMLTEFGPRVIDFGLVRPEDGGDLTVRGTLLGTVAYMSPEQASGAVSGAPGDVFALGSVLVFAATGRSPFEGGDRAAVLERVRAARTGPLGIRDRALRTAVELCLRREPDRRPAAGELLRRLGRPTGSVEGTGWLPIALGRAIAGSGPPATAYEASPGETTADSGSVPGTTVPPGRPGRRRLLRAGIGVTAAAAGVPVVWKAWEATRTEDAGEPSRPSSSPVARKPAVRLWSKQVAASDGGPRYLIAAGRTALAVADSLDGRVRVLDPRSGKQLWTRRADARGPSGFLTAGAGAVFAFDPRRSGDSTEPYTLRALDVASGRSRWTAEVPFFPWGILAAGQVVCYAEGSNITALDTGSGRTRWTASPGGLNIGGGPDAVLTTNEDRITALDARTGRTRWKRRVDEPDPPVTADGMVFTRNAFDSLIALRADDGARLWEKHIDYRCTVRHCGQGMVYVCGPEPEIRALRAATGETAWSRPIGTGGMRPVTLGRSGRTLWALVDTTLYALDTAGGRTLWTYEGETTDPSGAEFGDGAGILDFGDVLVVATVSGGVQALTPPDGEAHGRA</sequence>
<dbReference type="InterPro" id="IPR015943">
    <property type="entry name" value="WD40/YVTN_repeat-like_dom_sf"/>
</dbReference>
<dbReference type="InterPro" id="IPR008271">
    <property type="entry name" value="Ser/Thr_kinase_AS"/>
</dbReference>
<dbReference type="InterPro" id="IPR018391">
    <property type="entry name" value="PQQ_b-propeller_rpt"/>
</dbReference>
<keyword evidence="1" id="KW-0808">Transferase</keyword>
<dbReference type="RefSeq" id="WP_153452073.1">
    <property type="nucleotide sequence ID" value="NZ_WEGJ01000007.1"/>
</dbReference>
<dbReference type="InterPro" id="IPR011009">
    <property type="entry name" value="Kinase-like_dom_sf"/>
</dbReference>
<feature type="compositionally biased region" description="Low complexity" evidence="6">
    <location>
        <begin position="305"/>
        <end position="314"/>
    </location>
</feature>
<dbReference type="EMBL" id="WEGJ01000007">
    <property type="protein sequence ID" value="MQY12463.1"/>
    <property type="molecule type" value="Genomic_DNA"/>
</dbReference>
<dbReference type="Gene3D" id="3.30.200.20">
    <property type="entry name" value="Phosphorylase Kinase, domain 1"/>
    <property type="match status" value="1"/>
</dbReference>
<proteinExistence type="predicted"/>
<evidence type="ECO:0000259" key="7">
    <source>
        <dbReference type="PROSITE" id="PS50011"/>
    </source>
</evidence>
<evidence type="ECO:0000256" key="3">
    <source>
        <dbReference type="ARBA" id="ARBA00022777"/>
    </source>
</evidence>
<dbReference type="SUPFAM" id="SSF56112">
    <property type="entry name" value="Protein kinase-like (PK-like)"/>
    <property type="match status" value="1"/>
</dbReference>
<dbReference type="Gene3D" id="2.130.10.10">
    <property type="entry name" value="YVTN repeat-like/Quinoprotein amine dehydrogenase"/>
    <property type="match status" value="1"/>
</dbReference>
<dbReference type="PROSITE" id="PS00108">
    <property type="entry name" value="PROTEIN_KINASE_ST"/>
    <property type="match status" value="1"/>
</dbReference>
<protein>
    <submittedName>
        <fullName evidence="8">Outer membrane protein assembly factor BamB</fullName>
    </submittedName>
</protein>
<dbReference type="PANTHER" id="PTHR43289:SF34">
    <property type="entry name" value="SERINE_THREONINE-PROTEIN KINASE YBDM-RELATED"/>
    <property type="match status" value="1"/>
</dbReference>
<dbReference type="Proteomes" id="UP000466345">
    <property type="component" value="Unassembled WGS sequence"/>
</dbReference>
<dbReference type="SMART" id="SM00220">
    <property type="entry name" value="S_TKc"/>
    <property type="match status" value="1"/>
</dbReference>
<comment type="caution">
    <text evidence="8">The sequence shown here is derived from an EMBL/GenBank/DDBJ whole genome shotgun (WGS) entry which is preliminary data.</text>
</comment>
<dbReference type="InterPro" id="IPR017441">
    <property type="entry name" value="Protein_kinase_ATP_BS"/>
</dbReference>
<reference evidence="8 9" key="1">
    <citation type="submission" date="2019-10" db="EMBL/GenBank/DDBJ databases">
        <title>Streptomyces smaragdinus sp. nov. and Streptomyces fabii sp. nov., isolated from the gut of fungus growing-termite Macrotermes natalensis.</title>
        <authorList>
            <person name="Schwitalla J."/>
            <person name="Benndorf R."/>
            <person name="Martin K."/>
            <person name="De Beer W."/>
            <person name="Kaster A.-K."/>
            <person name="Vollmers J."/>
            <person name="Poulsen M."/>
            <person name="Beemelmanns C."/>
        </authorList>
    </citation>
    <scope>NUCLEOTIDE SEQUENCE [LARGE SCALE GENOMIC DNA]</scope>
    <source>
        <strain evidence="8 9">RB5</strain>
    </source>
</reference>
<feature type="binding site" evidence="5">
    <location>
        <position position="43"/>
    </location>
    <ligand>
        <name>ATP</name>
        <dbReference type="ChEBI" id="CHEBI:30616"/>
    </ligand>
</feature>
<dbReference type="AlphaFoldDB" id="A0A7K0CGF1"/>
<dbReference type="SUPFAM" id="SSF50998">
    <property type="entry name" value="Quinoprotein alcohol dehydrogenase-like"/>
    <property type="match status" value="1"/>
</dbReference>
<dbReference type="PROSITE" id="PS00107">
    <property type="entry name" value="PROTEIN_KINASE_ATP"/>
    <property type="match status" value="1"/>
</dbReference>
<dbReference type="InterPro" id="IPR011047">
    <property type="entry name" value="Quinoprotein_ADH-like_sf"/>
</dbReference>
<dbReference type="GO" id="GO:0005524">
    <property type="term" value="F:ATP binding"/>
    <property type="evidence" value="ECO:0007669"/>
    <property type="project" value="UniProtKB-UniRule"/>
</dbReference>
<dbReference type="Pfam" id="PF13360">
    <property type="entry name" value="PQQ_2"/>
    <property type="match status" value="2"/>
</dbReference>
<feature type="region of interest" description="Disordered" evidence="6">
    <location>
        <begin position="288"/>
        <end position="321"/>
    </location>
</feature>
<evidence type="ECO:0000256" key="5">
    <source>
        <dbReference type="PROSITE-ProRule" id="PRU10141"/>
    </source>
</evidence>
<keyword evidence="9" id="KW-1185">Reference proteome</keyword>
<dbReference type="PROSITE" id="PS50011">
    <property type="entry name" value="PROTEIN_KINASE_DOM"/>
    <property type="match status" value="1"/>
</dbReference>
<dbReference type="GO" id="GO:0004674">
    <property type="term" value="F:protein serine/threonine kinase activity"/>
    <property type="evidence" value="ECO:0007669"/>
    <property type="project" value="TreeGrafter"/>
</dbReference>
<evidence type="ECO:0000256" key="4">
    <source>
        <dbReference type="ARBA" id="ARBA00022840"/>
    </source>
</evidence>
<dbReference type="CDD" id="cd14014">
    <property type="entry name" value="STKc_PknB_like"/>
    <property type="match status" value="1"/>
</dbReference>
<name>A0A7K0CGF1_9ACTN</name>
<evidence type="ECO:0000313" key="8">
    <source>
        <dbReference type="EMBL" id="MQY12463.1"/>
    </source>
</evidence>
<keyword evidence="2 5" id="KW-0547">Nucleotide-binding</keyword>
<accession>A0A7K0CGF1</accession>
<dbReference type="InterPro" id="IPR000719">
    <property type="entry name" value="Prot_kinase_dom"/>
</dbReference>
<dbReference type="Gene3D" id="1.10.510.10">
    <property type="entry name" value="Transferase(Phosphotransferase) domain 1"/>
    <property type="match status" value="1"/>
</dbReference>
<evidence type="ECO:0000256" key="1">
    <source>
        <dbReference type="ARBA" id="ARBA00022679"/>
    </source>
</evidence>
<feature type="region of interest" description="Disordered" evidence="6">
    <location>
        <begin position="348"/>
        <end position="370"/>
    </location>
</feature>
<feature type="domain" description="Protein kinase" evidence="7">
    <location>
        <begin position="15"/>
        <end position="276"/>
    </location>
</feature>
<dbReference type="Pfam" id="PF00069">
    <property type="entry name" value="Pkinase"/>
    <property type="match status" value="1"/>
</dbReference>
<dbReference type="SMART" id="SM00564">
    <property type="entry name" value="PQQ"/>
    <property type="match status" value="5"/>
</dbReference>
<evidence type="ECO:0000256" key="6">
    <source>
        <dbReference type="SAM" id="MobiDB-lite"/>
    </source>
</evidence>
<keyword evidence="4 5" id="KW-0067">ATP-binding</keyword>
<organism evidence="8 9">
    <name type="scientific">Streptomyces smaragdinus</name>
    <dbReference type="NCBI Taxonomy" id="2585196"/>
    <lineage>
        <taxon>Bacteria</taxon>
        <taxon>Bacillati</taxon>
        <taxon>Actinomycetota</taxon>
        <taxon>Actinomycetes</taxon>
        <taxon>Kitasatosporales</taxon>
        <taxon>Streptomycetaceae</taxon>
        <taxon>Streptomyces</taxon>
    </lineage>
</organism>